<accession>A0A0F9FFA1</accession>
<comment type="caution">
    <text evidence="1">The sequence shown here is derived from an EMBL/GenBank/DDBJ whole genome shotgun (WGS) entry which is preliminary data.</text>
</comment>
<evidence type="ECO:0000313" key="1">
    <source>
        <dbReference type="EMBL" id="KKL84968.1"/>
    </source>
</evidence>
<name>A0A0F9FFA1_9ZZZZ</name>
<feature type="non-terminal residue" evidence="1">
    <location>
        <position position="1"/>
    </location>
</feature>
<dbReference type="AlphaFoldDB" id="A0A0F9FFA1"/>
<reference evidence="1" key="1">
    <citation type="journal article" date="2015" name="Nature">
        <title>Complex archaea that bridge the gap between prokaryotes and eukaryotes.</title>
        <authorList>
            <person name="Spang A."/>
            <person name="Saw J.H."/>
            <person name="Jorgensen S.L."/>
            <person name="Zaremba-Niedzwiedzka K."/>
            <person name="Martijn J."/>
            <person name="Lind A.E."/>
            <person name="van Eijk R."/>
            <person name="Schleper C."/>
            <person name="Guy L."/>
            <person name="Ettema T.J."/>
        </authorList>
    </citation>
    <scope>NUCLEOTIDE SEQUENCE</scope>
</reference>
<evidence type="ECO:0008006" key="2">
    <source>
        <dbReference type="Google" id="ProtNLM"/>
    </source>
</evidence>
<dbReference type="EMBL" id="LAZR01021540">
    <property type="protein sequence ID" value="KKL84968.1"/>
    <property type="molecule type" value="Genomic_DNA"/>
</dbReference>
<sequence>VAAIAGYLGALEKAGISGGGVTPWAVRGSMRQEGIKAAQDLIFRTQFHYGSANTPAFMEGPMGALVGQFKPFLINQMGFILGMNKKEAARFFTALGLLAGTGAIPFVEPADKLMASAFGPGYPGAQLFHGLQDFQIRHPRVSAGLPGLAGINIGQNVGIAENFLPSDVADLLGPTASDVMGILRTIREGENLPMALGTRISAVRSGMQAAQISDGGMRRTGTQDLLYRIRGIPYEHLRGETPAATKRRNIPEIVRMMRRVPGKFKREFAQLLPALREAQQDMPLDSPRLMQLLVALGFTPTGLKAHRLTRRRYHDILQQYRRGEKTGTPVGERVYR</sequence>
<proteinExistence type="predicted"/>
<gene>
    <name evidence="1" type="ORF">LCGC14_1959470</name>
</gene>
<protein>
    <recommendedName>
        <fullName evidence="2">Large polyvalent protein associated domain-containing protein</fullName>
    </recommendedName>
</protein>
<organism evidence="1">
    <name type="scientific">marine sediment metagenome</name>
    <dbReference type="NCBI Taxonomy" id="412755"/>
    <lineage>
        <taxon>unclassified sequences</taxon>
        <taxon>metagenomes</taxon>
        <taxon>ecological metagenomes</taxon>
    </lineage>
</organism>